<evidence type="ECO:0000313" key="3">
    <source>
        <dbReference type="EMBL" id="GMN66289.1"/>
    </source>
</evidence>
<sequence>MLTETRTNGRDFLANFLAIPMIFLAGFESIARSSSGSRLHDEFMTPRRSSCPPPVHDSTATDAGSLDKTDAGARTDARVSDLGKLGASGLGVYERLWGFCL</sequence>
<keyword evidence="2" id="KW-0812">Transmembrane</keyword>
<organism evidence="3 4">
    <name type="scientific">Ficus carica</name>
    <name type="common">Common fig</name>
    <dbReference type="NCBI Taxonomy" id="3494"/>
    <lineage>
        <taxon>Eukaryota</taxon>
        <taxon>Viridiplantae</taxon>
        <taxon>Streptophyta</taxon>
        <taxon>Embryophyta</taxon>
        <taxon>Tracheophyta</taxon>
        <taxon>Spermatophyta</taxon>
        <taxon>Magnoliopsida</taxon>
        <taxon>eudicotyledons</taxon>
        <taxon>Gunneridae</taxon>
        <taxon>Pentapetalae</taxon>
        <taxon>rosids</taxon>
        <taxon>fabids</taxon>
        <taxon>Rosales</taxon>
        <taxon>Moraceae</taxon>
        <taxon>Ficeae</taxon>
        <taxon>Ficus</taxon>
    </lineage>
</organism>
<gene>
    <name evidence="3" type="ORF">TIFTF001_035358</name>
</gene>
<evidence type="ECO:0000256" key="1">
    <source>
        <dbReference type="SAM" id="MobiDB-lite"/>
    </source>
</evidence>
<feature type="region of interest" description="Disordered" evidence="1">
    <location>
        <begin position="41"/>
        <end position="72"/>
    </location>
</feature>
<accession>A0AA88J9M3</accession>
<keyword evidence="4" id="KW-1185">Reference proteome</keyword>
<protein>
    <submittedName>
        <fullName evidence="3">Uncharacterized protein</fullName>
    </submittedName>
</protein>
<reference evidence="3" key="1">
    <citation type="submission" date="2023-07" db="EMBL/GenBank/DDBJ databases">
        <title>draft genome sequence of fig (Ficus carica).</title>
        <authorList>
            <person name="Takahashi T."/>
            <person name="Nishimura K."/>
        </authorList>
    </citation>
    <scope>NUCLEOTIDE SEQUENCE</scope>
</reference>
<comment type="caution">
    <text evidence="3">The sequence shown here is derived from an EMBL/GenBank/DDBJ whole genome shotgun (WGS) entry which is preliminary data.</text>
</comment>
<proteinExistence type="predicted"/>
<dbReference type="EMBL" id="BTGU01000308">
    <property type="protein sequence ID" value="GMN66289.1"/>
    <property type="molecule type" value="Genomic_DNA"/>
</dbReference>
<dbReference type="AlphaFoldDB" id="A0AA88J9M3"/>
<evidence type="ECO:0000256" key="2">
    <source>
        <dbReference type="SAM" id="Phobius"/>
    </source>
</evidence>
<evidence type="ECO:0000313" key="4">
    <source>
        <dbReference type="Proteomes" id="UP001187192"/>
    </source>
</evidence>
<keyword evidence="2" id="KW-0472">Membrane</keyword>
<keyword evidence="2" id="KW-1133">Transmembrane helix</keyword>
<feature type="transmembrane region" description="Helical" evidence="2">
    <location>
        <begin position="12"/>
        <end position="31"/>
    </location>
</feature>
<name>A0AA88J9M3_FICCA</name>
<dbReference type="Proteomes" id="UP001187192">
    <property type="component" value="Unassembled WGS sequence"/>
</dbReference>